<protein>
    <submittedName>
        <fullName evidence="2">Uncharacterized protein</fullName>
    </submittedName>
</protein>
<reference evidence="2" key="2">
    <citation type="journal article" date="2021" name="PeerJ">
        <title>Extensive microbial diversity within the chicken gut microbiome revealed by metagenomics and culture.</title>
        <authorList>
            <person name="Gilroy R."/>
            <person name="Ravi A."/>
            <person name="Getino M."/>
            <person name="Pursley I."/>
            <person name="Horton D.L."/>
            <person name="Alikhan N.F."/>
            <person name="Baker D."/>
            <person name="Gharbi K."/>
            <person name="Hall N."/>
            <person name="Watson M."/>
            <person name="Adriaenssens E.M."/>
            <person name="Foster-Nyarko E."/>
            <person name="Jarju S."/>
            <person name="Secka A."/>
            <person name="Antonio M."/>
            <person name="Oren A."/>
            <person name="Chaudhuri R.R."/>
            <person name="La Ragione R."/>
            <person name="Hildebrand F."/>
            <person name="Pallen M.J."/>
        </authorList>
    </citation>
    <scope>NUCLEOTIDE SEQUENCE</scope>
    <source>
        <strain evidence="2">ChiGjej1B1-1684</strain>
    </source>
</reference>
<reference evidence="2" key="1">
    <citation type="submission" date="2020-10" db="EMBL/GenBank/DDBJ databases">
        <authorList>
            <person name="Gilroy R."/>
        </authorList>
    </citation>
    <scope>NUCLEOTIDE SEQUENCE</scope>
    <source>
        <strain evidence="2">ChiGjej1B1-1684</strain>
    </source>
</reference>
<gene>
    <name evidence="2" type="ORF">IAD22_01660</name>
</gene>
<dbReference type="AlphaFoldDB" id="A0A9D1LX29"/>
<evidence type="ECO:0000256" key="1">
    <source>
        <dbReference type="SAM" id="Phobius"/>
    </source>
</evidence>
<keyword evidence="1" id="KW-0472">Membrane</keyword>
<keyword evidence="1" id="KW-1133">Transmembrane helix</keyword>
<keyword evidence="1" id="KW-0812">Transmembrane</keyword>
<dbReference type="EMBL" id="DVNG01000023">
    <property type="protein sequence ID" value="HIU49705.1"/>
    <property type="molecule type" value="Genomic_DNA"/>
</dbReference>
<comment type="caution">
    <text evidence="2">The sequence shown here is derived from an EMBL/GenBank/DDBJ whole genome shotgun (WGS) entry which is preliminary data.</text>
</comment>
<feature type="transmembrane region" description="Helical" evidence="1">
    <location>
        <begin position="145"/>
        <end position="169"/>
    </location>
</feature>
<evidence type="ECO:0000313" key="3">
    <source>
        <dbReference type="Proteomes" id="UP000824118"/>
    </source>
</evidence>
<sequence>MKICPRCKRLHSDTYTECTECGKPLRGIESENEETYLITAEGFEREHIRASLQDAGIPCAPRFRNDMYSSDEVTGKGTSLAEINVPFSAFTKAYDTCVMIGAIDPEKPLPFDMDEAEKMCREIGEKNKDKIKEKMSPSKRTTYKVLGAVLFLLLVAVVVWGTDFITAWIKGLFGG</sequence>
<accession>A0A9D1LX29</accession>
<proteinExistence type="predicted"/>
<dbReference type="Proteomes" id="UP000824118">
    <property type="component" value="Unassembled WGS sequence"/>
</dbReference>
<evidence type="ECO:0000313" key="2">
    <source>
        <dbReference type="EMBL" id="HIU49705.1"/>
    </source>
</evidence>
<organism evidence="2 3">
    <name type="scientific">Candidatus Limousia pullorum</name>
    <dbReference type="NCBI Taxonomy" id="2840860"/>
    <lineage>
        <taxon>Bacteria</taxon>
        <taxon>Bacillati</taxon>
        <taxon>Bacillota</taxon>
        <taxon>Clostridia</taxon>
        <taxon>Eubacteriales</taxon>
        <taxon>Oscillospiraceae</taxon>
        <taxon>Oscillospiraceae incertae sedis</taxon>
        <taxon>Candidatus Limousia</taxon>
    </lineage>
</organism>
<name>A0A9D1LX29_9FIRM</name>